<keyword evidence="3" id="KW-1185">Reference proteome</keyword>
<evidence type="ECO:0000259" key="1">
    <source>
        <dbReference type="Pfam" id="PF00501"/>
    </source>
</evidence>
<dbReference type="EMBL" id="JAERRJ010000071">
    <property type="protein sequence ID" value="MBL1080368.1"/>
    <property type="molecule type" value="Genomic_DNA"/>
</dbReference>
<proteinExistence type="predicted"/>
<dbReference type="Pfam" id="PF00501">
    <property type="entry name" value="AMP-binding"/>
    <property type="match status" value="1"/>
</dbReference>
<feature type="non-terminal residue" evidence="2">
    <location>
        <position position="1"/>
    </location>
</feature>
<dbReference type="PANTHER" id="PTHR45527">
    <property type="entry name" value="NONRIBOSOMAL PEPTIDE SYNTHETASE"/>
    <property type="match status" value="1"/>
</dbReference>
<dbReference type="InterPro" id="IPR000873">
    <property type="entry name" value="AMP-dep_synth/lig_dom"/>
</dbReference>
<gene>
    <name evidence="2" type="ORF">JK358_38845</name>
</gene>
<feature type="domain" description="AMP-dependent synthetase/ligase" evidence="1">
    <location>
        <begin position="1"/>
        <end position="100"/>
    </location>
</feature>
<sequence>TYRELDEASDRLAGLLLEQGVAVGDRVCVLLPRSEMAVATILAVLKVGAAYVPIDVAHPAERIGFVLTDSTPTVLVTTTQLLTRVQSVLESIDSQVAVLDSVDAVMAAVPPAVVPYPS</sequence>
<accession>A0ABS1MI74</accession>
<dbReference type="Proteomes" id="UP000602198">
    <property type="component" value="Unassembled WGS sequence"/>
</dbReference>
<dbReference type="InterPro" id="IPR042099">
    <property type="entry name" value="ANL_N_sf"/>
</dbReference>
<evidence type="ECO:0000313" key="3">
    <source>
        <dbReference type="Proteomes" id="UP000602198"/>
    </source>
</evidence>
<evidence type="ECO:0000313" key="2">
    <source>
        <dbReference type="EMBL" id="MBL1080368.1"/>
    </source>
</evidence>
<dbReference type="SUPFAM" id="SSF56801">
    <property type="entry name" value="Acetyl-CoA synthetase-like"/>
    <property type="match status" value="1"/>
</dbReference>
<dbReference type="Gene3D" id="3.40.50.12780">
    <property type="entry name" value="N-terminal domain of ligase-like"/>
    <property type="match status" value="1"/>
</dbReference>
<protein>
    <submittedName>
        <fullName evidence="2">AMP-binding protein</fullName>
    </submittedName>
</protein>
<name>A0ABS1MI74_9NOCA</name>
<comment type="caution">
    <text evidence="2">The sequence shown here is derived from an EMBL/GenBank/DDBJ whole genome shotgun (WGS) entry which is preliminary data.</text>
</comment>
<feature type="non-terminal residue" evidence="2">
    <location>
        <position position="118"/>
    </location>
</feature>
<organism evidence="2 3">
    <name type="scientific">Nocardia acididurans</name>
    <dbReference type="NCBI Taxonomy" id="2802282"/>
    <lineage>
        <taxon>Bacteria</taxon>
        <taxon>Bacillati</taxon>
        <taxon>Actinomycetota</taxon>
        <taxon>Actinomycetes</taxon>
        <taxon>Mycobacteriales</taxon>
        <taxon>Nocardiaceae</taxon>
        <taxon>Nocardia</taxon>
    </lineage>
</organism>
<dbReference type="PANTHER" id="PTHR45527:SF1">
    <property type="entry name" value="FATTY ACID SYNTHASE"/>
    <property type="match status" value="1"/>
</dbReference>
<reference evidence="2 3" key="1">
    <citation type="submission" date="2021-01" db="EMBL/GenBank/DDBJ databases">
        <title>WGS of actinomycetes isolated from Thailand.</title>
        <authorList>
            <person name="Thawai C."/>
        </authorList>
    </citation>
    <scope>NUCLEOTIDE SEQUENCE [LARGE SCALE GENOMIC DNA]</scope>
    <source>
        <strain evidence="2 3">LPG 2</strain>
    </source>
</reference>